<keyword evidence="6" id="KW-0472">Membrane</keyword>
<evidence type="ECO:0000256" key="2">
    <source>
        <dbReference type="ARBA" id="ARBA00008163"/>
    </source>
</evidence>
<evidence type="ECO:0000313" key="10">
    <source>
        <dbReference type="Proteomes" id="UP000769617"/>
    </source>
</evidence>
<dbReference type="Gene3D" id="2.40.160.60">
    <property type="entry name" value="Outer membrane protein transport protein (OMPP1/FadL/TodX)"/>
    <property type="match status" value="1"/>
</dbReference>
<keyword evidence="3" id="KW-1134">Transmembrane beta strand</keyword>
<comment type="similarity">
    <text evidence="2">Belongs to the OmpP1/FadL family.</text>
</comment>
<evidence type="ECO:0000256" key="7">
    <source>
        <dbReference type="ARBA" id="ARBA00023237"/>
    </source>
</evidence>
<name>A0ABS6ZKX9_9GAMM</name>
<comment type="caution">
    <text evidence="9">The sequence shown here is derived from an EMBL/GenBank/DDBJ whole genome shotgun (WGS) entry which is preliminary data.</text>
</comment>
<dbReference type="InterPro" id="IPR005017">
    <property type="entry name" value="OMPP1/FadL/TodX"/>
</dbReference>
<sequence length="471" mass="50793">MNKIKTTGISLALSVGSIATLAANYAAAGGFEITAQSIGSQGTGHAGRSSNVADATIVYGNPAGMSFLNHAQVSVGGTGIRAYTEIDNVSSNFSADAEGSLSLLPFLPPLTFQLGPGDMGRVNGTNEGDMVPDSLIPYAFYAQPLTDRLSVGFGVYVPFGARTDYDDDFEGRYHGTLTELSVITAQPTLSYRLTDRLSFGAGLTYNRAEGELAVKVPHIEDAVNGTPPSPETDEEVQVSGDDDAWGYHLGLMYRPTDATSLGLTYRSSVEFELAGEIETTGFVQEMLPNQPGSLDLTTPETVNLSISHDLFEPLTLMASVSWTRWSQFEEIAIDGEASGERIIVEPQEYNNAWVYSVGAEYRPTNTLALRAGFAIDNSPTNDRTRSVRVPSDDRKLYSLGLGWTPLPNLTFDLAYTYITEKRTRVDQARTYQGSSELLAGLVDIDADASTYYGANYETEAHAVGAAVTYRF</sequence>
<evidence type="ECO:0000256" key="5">
    <source>
        <dbReference type="ARBA" id="ARBA00022729"/>
    </source>
</evidence>
<dbReference type="PANTHER" id="PTHR35093:SF8">
    <property type="entry name" value="OUTER MEMBRANE PROTEIN NMB0088-RELATED"/>
    <property type="match status" value="1"/>
</dbReference>
<evidence type="ECO:0000313" key="9">
    <source>
        <dbReference type="EMBL" id="MBW6390428.1"/>
    </source>
</evidence>
<keyword evidence="7" id="KW-0998">Cell outer membrane</keyword>
<evidence type="ECO:0000256" key="6">
    <source>
        <dbReference type="ARBA" id="ARBA00023136"/>
    </source>
</evidence>
<dbReference type="RefSeq" id="WP_219790856.1">
    <property type="nucleotide sequence ID" value="NZ_JAHYCA010000002.1"/>
</dbReference>
<dbReference type="EMBL" id="JAHYCA010000002">
    <property type="protein sequence ID" value="MBW6390428.1"/>
    <property type="molecule type" value="Genomic_DNA"/>
</dbReference>
<comment type="subcellular location">
    <subcellularLocation>
        <location evidence="1">Cell outer membrane</location>
        <topology evidence="1">Multi-pass membrane protein</topology>
    </subcellularLocation>
</comment>
<evidence type="ECO:0000256" key="4">
    <source>
        <dbReference type="ARBA" id="ARBA00022692"/>
    </source>
</evidence>
<evidence type="ECO:0000256" key="3">
    <source>
        <dbReference type="ARBA" id="ARBA00022452"/>
    </source>
</evidence>
<keyword evidence="10" id="KW-1185">Reference proteome</keyword>
<protein>
    <submittedName>
        <fullName evidence="9">Outer membrane protein transport protein</fullName>
    </submittedName>
</protein>
<accession>A0ABS6ZKX9</accession>
<dbReference type="Proteomes" id="UP000769617">
    <property type="component" value="Unassembled WGS sequence"/>
</dbReference>
<reference evidence="9 10" key="1">
    <citation type="submission" date="2021-07" db="EMBL/GenBank/DDBJ databases">
        <authorList>
            <person name="So Y."/>
        </authorList>
    </citation>
    <scope>NUCLEOTIDE SEQUENCE [LARGE SCALE GENOMIC DNA]</scope>
    <source>
        <strain evidence="9 10">Y3S6</strain>
    </source>
</reference>
<gene>
    <name evidence="9" type="ORF">KPL81_04555</name>
</gene>
<dbReference type="PANTHER" id="PTHR35093">
    <property type="entry name" value="OUTER MEMBRANE PROTEIN NMB0088-RELATED"/>
    <property type="match status" value="1"/>
</dbReference>
<dbReference type="Pfam" id="PF03349">
    <property type="entry name" value="Toluene_X"/>
    <property type="match status" value="1"/>
</dbReference>
<proteinExistence type="inferred from homology"/>
<feature type="signal peptide" evidence="8">
    <location>
        <begin position="1"/>
        <end position="28"/>
    </location>
</feature>
<evidence type="ECO:0000256" key="8">
    <source>
        <dbReference type="SAM" id="SignalP"/>
    </source>
</evidence>
<dbReference type="SUPFAM" id="SSF56935">
    <property type="entry name" value="Porins"/>
    <property type="match status" value="1"/>
</dbReference>
<keyword evidence="5 8" id="KW-0732">Signal</keyword>
<feature type="chain" id="PRO_5046386698" evidence="8">
    <location>
        <begin position="29"/>
        <end position="471"/>
    </location>
</feature>
<organism evidence="9 10">
    <name type="scientific">Billgrantia antri</name>
    <dbReference type="NCBI Taxonomy" id="2846777"/>
    <lineage>
        <taxon>Bacteria</taxon>
        <taxon>Pseudomonadati</taxon>
        <taxon>Pseudomonadota</taxon>
        <taxon>Gammaproteobacteria</taxon>
        <taxon>Oceanospirillales</taxon>
        <taxon>Halomonadaceae</taxon>
        <taxon>Billgrantia</taxon>
    </lineage>
</organism>
<evidence type="ECO:0000256" key="1">
    <source>
        <dbReference type="ARBA" id="ARBA00004571"/>
    </source>
</evidence>
<keyword evidence="4" id="KW-0812">Transmembrane</keyword>